<dbReference type="Gene3D" id="1.10.150.130">
    <property type="match status" value="1"/>
</dbReference>
<dbReference type="GO" id="GO:0007059">
    <property type="term" value="P:chromosome segregation"/>
    <property type="evidence" value="ECO:0007669"/>
    <property type="project" value="UniProtKB-KW"/>
</dbReference>
<dbReference type="PANTHER" id="PTHR30349">
    <property type="entry name" value="PHAGE INTEGRASE-RELATED"/>
    <property type="match status" value="1"/>
</dbReference>
<protein>
    <submittedName>
        <fullName evidence="8">Site specific recombinase</fullName>
    </submittedName>
</protein>
<dbReference type="InterPro" id="IPR010998">
    <property type="entry name" value="Integrase_recombinase_N"/>
</dbReference>
<dbReference type="RefSeq" id="WP_058471942.1">
    <property type="nucleotide sequence ID" value="NZ_CAAAIC010000019.1"/>
</dbReference>
<evidence type="ECO:0000256" key="4">
    <source>
        <dbReference type="ARBA" id="ARBA00023172"/>
    </source>
</evidence>
<dbReference type="PROSITE" id="PS51898">
    <property type="entry name" value="TYR_RECOMBINASE"/>
    <property type="match status" value="1"/>
</dbReference>
<evidence type="ECO:0000256" key="2">
    <source>
        <dbReference type="ARBA" id="ARBA00022908"/>
    </source>
</evidence>
<dbReference type="Pfam" id="PF02899">
    <property type="entry name" value="Phage_int_SAM_1"/>
    <property type="match status" value="1"/>
</dbReference>
<dbReference type="PANTHER" id="PTHR30349:SF81">
    <property type="entry name" value="TYROSINE RECOMBINASE XERC"/>
    <property type="match status" value="1"/>
</dbReference>
<sequence length="335" mass="38937">MKPTNFSIHLSYYLTHYLAGKRHLSPNTIKAYRDVFIVLLGFCRDVKGIVIEKLELEQINVTLVDDFLTYLEKERHCSHHTLNHRLTTLHAFFRYIQIEEPELLLQCQQILAIPLRRCVRSEVGYLSKEYLEILLAQPNLEKPDGRRDAVLLSVLYDTGSRVQELIDLTVGDVRLESPAQVRILGKGRKIRTVPLMDNTVKLLRNYLHEHGLTSSEQFDYPLFQNRQGNKFTRVGVNYILQKYARMVQKHHPQFKQKISPHTLRHTKGMHLLQGGVSLDIIRDFLGHVDIKTTEIYARANLEMKRAAIEKVSTAPTPKIPTWKENKSLLKWLQSL</sequence>
<dbReference type="Proteomes" id="UP000055035">
    <property type="component" value="Unassembled WGS sequence"/>
</dbReference>
<dbReference type="InterPro" id="IPR013762">
    <property type="entry name" value="Integrase-like_cat_sf"/>
</dbReference>
<evidence type="ECO:0000259" key="7">
    <source>
        <dbReference type="PROSITE" id="PS51900"/>
    </source>
</evidence>
<feature type="domain" description="Core-binding (CB)" evidence="7">
    <location>
        <begin position="4"/>
        <end position="97"/>
    </location>
</feature>
<keyword evidence="9" id="KW-1185">Reference proteome</keyword>
<keyword evidence="1" id="KW-0159">Chromosome partition</keyword>
<evidence type="ECO:0000256" key="5">
    <source>
        <dbReference type="PROSITE-ProRule" id="PRU01248"/>
    </source>
</evidence>
<dbReference type="OrthoDB" id="9801717at2"/>
<dbReference type="Gene3D" id="1.10.443.10">
    <property type="entry name" value="Intergrase catalytic core"/>
    <property type="match status" value="1"/>
</dbReference>
<evidence type="ECO:0000259" key="6">
    <source>
        <dbReference type="PROSITE" id="PS51898"/>
    </source>
</evidence>
<dbReference type="CDD" id="cd01182">
    <property type="entry name" value="INT_RitC_C_like"/>
    <property type="match status" value="1"/>
</dbReference>
<evidence type="ECO:0000313" key="8">
    <source>
        <dbReference type="EMBL" id="KTD18266.1"/>
    </source>
</evidence>
<dbReference type="SUPFAM" id="SSF47823">
    <property type="entry name" value="lambda integrase-like, N-terminal domain"/>
    <property type="match status" value="1"/>
</dbReference>
<organism evidence="8 9">
    <name type="scientific">Legionella jordanis</name>
    <dbReference type="NCBI Taxonomy" id="456"/>
    <lineage>
        <taxon>Bacteria</taxon>
        <taxon>Pseudomonadati</taxon>
        <taxon>Pseudomonadota</taxon>
        <taxon>Gammaproteobacteria</taxon>
        <taxon>Legionellales</taxon>
        <taxon>Legionellaceae</taxon>
        <taxon>Legionella</taxon>
    </lineage>
</organism>
<dbReference type="PROSITE" id="PS51900">
    <property type="entry name" value="CB"/>
    <property type="match status" value="1"/>
</dbReference>
<keyword evidence="3 5" id="KW-0238">DNA-binding</keyword>
<dbReference type="InterPro" id="IPR002104">
    <property type="entry name" value="Integrase_catalytic"/>
</dbReference>
<evidence type="ECO:0000256" key="1">
    <source>
        <dbReference type="ARBA" id="ARBA00022829"/>
    </source>
</evidence>
<dbReference type="GO" id="GO:0006310">
    <property type="term" value="P:DNA recombination"/>
    <property type="evidence" value="ECO:0007669"/>
    <property type="project" value="UniProtKB-KW"/>
</dbReference>
<reference evidence="8 9" key="1">
    <citation type="submission" date="2015-11" db="EMBL/GenBank/DDBJ databases">
        <title>Genomic analysis of 38 Legionella species identifies large and diverse effector repertoires.</title>
        <authorList>
            <person name="Burstein D."/>
            <person name="Amaro F."/>
            <person name="Zusman T."/>
            <person name="Lifshitz Z."/>
            <person name="Cohen O."/>
            <person name="Gilbert J.A."/>
            <person name="Pupko T."/>
            <person name="Shuman H.A."/>
            <person name="Segal G."/>
        </authorList>
    </citation>
    <scope>NUCLEOTIDE SEQUENCE [LARGE SCALE GENOMIC DNA]</scope>
    <source>
        <strain evidence="8 9">BL-540</strain>
    </source>
</reference>
<dbReference type="InterPro" id="IPR050090">
    <property type="entry name" value="Tyrosine_recombinase_XerCD"/>
</dbReference>
<dbReference type="GO" id="GO:0015074">
    <property type="term" value="P:DNA integration"/>
    <property type="evidence" value="ECO:0007669"/>
    <property type="project" value="UniProtKB-KW"/>
</dbReference>
<comment type="caution">
    <text evidence="8">The sequence shown here is derived from an EMBL/GenBank/DDBJ whole genome shotgun (WGS) entry which is preliminary data.</text>
</comment>
<dbReference type="STRING" id="456.Ljor_2572"/>
<accession>A0A0W0VDV2</accession>
<name>A0A0W0VDV2_9GAMM</name>
<keyword evidence="4" id="KW-0233">DNA recombination</keyword>
<keyword evidence="2" id="KW-0229">DNA integration</keyword>
<dbReference type="EMBL" id="LNYJ01000011">
    <property type="protein sequence ID" value="KTD18266.1"/>
    <property type="molecule type" value="Genomic_DNA"/>
</dbReference>
<dbReference type="InterPro" id="IPR011010">
    <property type="entry name" value="DNA_brk_join_enz"/>
</dbReference>
<dbReference type="GO" id="GO:0003677">
    <property type="term" value="F:DNA binding"/>
    <property type="evidence" value="ECO:0007669"/>
    <property type="project" value="UniProtKB-UniRule"/>
</dbReference>
<dbReference type="SUPFAM" id="SSF56349">
    <property type="entry name" value="DNA breaking-rejoining enzymes"/>
    <property type="match status" value="1"/>
</dbReference>
<gene>
    <name evidence="8" type="ORF">Ljor_2572</name>
</gene>
<dbReference type="AlphaFoldDB" id="A0A0W0VDV2"/>
<proteinExistence type="predicted"/>
<dbReference type="InterPro" id="IPR004107">
    <property type="entry name" value="Integrase_SAM-like_N"/>
</dbReference>
<feature type="domain" description="Tyr recombinase" evidence="6">
    <location>
        <begin position="121"/>
        <end position="309"/>
    </location>
</feature>
<evidence type="ECO:0000313" key="9">
    <source>
        <dbReference type="Proteomes" id="UP000055035"/>
    </source>
</evidence>
<evidence type="ECO:0000256" key="3">
    <source>
        <dbReference type="ARBA" id="ARBA00023125"/>
    </source>
</evidence>
<dbReference type="Pfam" id="PF00589">
    <property type="entry name" value="Phage_integrase"/>
    <property type="match status" value="1"/>
</dbReference>
<dbReference type="InterPro" id="IPR044068">
    <property type="entry name" value="CB"/>
</dbReference>
<dbReference type="PATRIC" id="fig|456.5.peg.2761"/>